<feature type="region of interest" description="Disordered" evidence="1">
    <location>
        <begin position="124"/>
        <end position="156"/>
    </location>
</feature>
<evidence type="ECO:0000313" key="2">
    <source>
        <dbReference type="EMBL" id="KAJ6044136.1"/>
    </source>
</evidence>
<dbReference type="Proteomes" id="UP001219568">
    <property type="component" value="Unassembled WGS sequence"/>
</dbReference>
<feature type="compositionally biased region" description="Acidic residues" evidence="1">
    <location>
        <begin position="130"/>
        <end position="142"/>
    </location>
</feature>
<reference evidence="2" key="1">
    <citation type="journal article" date="2023" name="IMA Fungus">
        <title>Comparative genomic study of the Penicillium genus elucidates a diverse pangenome and 15 lateral gene transfer events.</title>
        <authorList>
            <person name="Petersen C."/>
            <person name="Sorensen T."/>
            <person name="Nielsen M.R."/>
            <person name="Sondergaard T.E."/>
            <person name="Sorensen J.L."/>
            <person name="Fitzpatrick D.A."/>
            <person name="Frisvad J.C."/>
            <person name="Nielsen K.L."/>
        </authorList>
    </citation>
    <scope>NUCLEOTIDE SEQUENCE</scope>
    <source>
        <strain evidence="2">IBT 15450</strain>
    </source>
</reference>
<protein>
    <submittedName>
        <fullName evidence="2">Uncharacterized protein</fullName>
    </submittedName>
</protein>
<dbReference type="EMBL" id="JAQJZL010000004">
    <property type="protein sequence ID" value="KAJ6044136.1"/>
    <property type="molecule type" value="Genomic_DNA"/>
</dbReference>
<organism evidence="2 3">
    <name type="scientific">Penicillium canescens</name>
    <dbReference type="NCBI Taxonomy" id="5083"/>
    <lineage>
        <taxon>Eukaryota</taxon>
        <taxon>Fungi</taxon>
        <taxon>Dikarya</taxon>
        <taxon>Ascomycota</taxon>
        <taxon>Pezizomycotina</taxon>
        <taxon>Eurotiomycetes</taxon>
        <taxon>Eurotiomycetidae</taxon>
        <taxon>Eurotiales</taxon>
        <taxon>Aspergillaceae</taxon>
        <taxon>Penicillium</taxon>
    </lineage>
</organism>
<dbReference type="AlphaFoldDB" id="A0AAD6IEK1"/>
<keyword evidence="3" id="KW-1185">Reference proteome</keyword>
<evidence type="ECO:0000313" key="3">
    <source>
        <dbReference type="Proteomes" id="UP001219568"/>
    </source>
</evidence>
<feature type="region of interest" description="Disordered" evidence="1">
    <location>
        <begin position="84"/>
        <end position="104"/>
    </location>
</feature>
<name>A0AAD6IEK1_PENCN</name>
<gene>
    <name evidence="2" type="ORF">N7460_005491</name>
</gene>
<evidence type="ECO:0000256" key="1">
    <source>
        <dbReference type="SAM" id="MobiDB-lite"/>
    </source>
</evidence>
<sequence length="156" mass="17454">MPPKSKLDSSAATLFFKKHKTTVLLMLQTHESLDTAKEKLLEALNSRGVTDINGDPIPDDSFDIEFGVPMDRADLEKGWRRLDADAPELDEEGTTKKKKGKSKKEAVTLMAAGLGNGHTVAFRFRKPNEGQDEMDLDYEDPGWDVLIPTFDDEDEE</sequence>
<proteinExistence type="predicted"/>
<accession>A0AAD6IEK1</accession>
<comment type="caution">
    <text evidence="2">The sequence shown here is derived from an EMBL/GenBank/DDBJ whole genome shotgun (WGS) entry which is preliminary data.</text>
</comment>
<reference evidence="2" key="2">
    <citation type="submission" date="2023-01" db="EMBL/GenBank/DDBJ databases">
        <authorList>
            <person name="Petersen C."/>
        </authorList>
    </citation>
    <scope>NUCLEOTIDE SEQUENCE</scope>
    <source>
        <strain evidence="2">IBT 15450</strain>
    </source>
</reference>